<gene>
    <name evidence="1" type="ORF">DWZ34_10720</name>
</gene>
<dbReference type="Proteomes" id="UP000285109">
    <property type="component" value="Unassembled WGS sequence"/>
</dbReference>
<name>A0A415T322_9BACT</name>
<evidence type="ECO:0000313" key="1">
    <source>
        <dbReference type="EMBL" id="RHM95693.1"/>
    </source>
</evidence>
<sequence length="176" mass="20254">MTVKELLVVGNLSHGIEGELEKLRKPWKVGKVRTPDTLNDMNMGELMQLQSISTEKETIMVPCRVLLGMSEREVMRTDASEVIGFCFWVAREVKRINKLFASTSVPPTPEEKQAGAEALNFGPFGLLDYYALRMGITDHEAVEYVPWVRVYKCLDMDARKMRYERRLRKILEGKKK</sequence>
<dbReference type="AlphaFoldDB" id="A0A415T322"/>
<evidence type="ECO:0000313" key="2">
    <source>
        <dbReference type="Proteomes" id="UP000285109"/>
    </source>
</evidence>
<dbReference type="RefSeq" id="WP_118494541.1">
    <property type="nucleotide sequence ID" value="NZ_DBFVTB010000020.1"/>
</dbReference>
<comment type="caution">
    <text evidence="1">The sequence shown here is derived from an EMBL/GenBank/DDBJ whole genome shotgun (WGS) entry which is preliminary data.</text>
</comment>
<protein>
    <submittedName>
        <fullName evidence="1">Uncharacterized protein</fullName>
    </submittedName>
</protein>
<dbReference type="EMBL" id="QRQK01000020">
    <property type="protein sequence ID" value="RHM95693.1"/>
    <property type="molecule type" value="Genomic_DNA"/>
</dbReference>
<reference evidence="1 2" key="1">
    <citation type="submission" date="2018-08" db="EMBL/GenBank/DDBJ databases">
        <title>A genome reference for cultivated species of the human gut microbiota.</title>
        <authorList>
            <person name="Zou Y."/>
            <person name="Xue W."/>
            <person name="Luo G."/>
        </authorList>
    </citation>
    <scope>NUCLEOTIDE SEQUENCE [LARGE SCALE GENOMIC DNA]</scope>
    <source>
        <strain evidence="1 2">AF31-28B-AC</strain>
    </source>
</reference>
<proteinExistence type="predicted"/>
<accession>A0A415T322</accession>
<organism evidence="1 2">
    <name type="scientific">Phocaeicola plebeius</name>
    <dbReference type="NCBI Taxonomy" id="310297"/>
    <lineage>
        <taxon>Bacteria</taxon>
        <taxon>Pseudomonadati</taxon>
        <taxon>Bacteroidota</taxon>
        <taxon>Bacteroidia</taxon>
        <taxon>Bacteroidales</taxon>
        <taxon>Bacteroidaceae</taxon>
        <taxon>Phocaeicola</taxon>
    </lineage>
</organism>